<evidence type="ECO:0000256" key="1">
    <source>
        <dbReference type="SAM" id="SignalP"/>
    </source>
</evidence>
<dbReference type="Proteomes" id="UP001612741">
    <property type="component" value="Unassembled WGS sequence"/>
</dbReference>
<evidence type="ECO:0008006" key="4">
    <source>
        <dbReference type="Google" id="ProtNLM"/>
    </source>
</evidence>
<comment type="caution">
    <text evidence="2">The sequence shown here is derived from an EMBL/GenBank/DDBJ whole genome shotgun (WGS) entry which is preliminary data.</text>
</comment>
<reference evidence="2 3" key="1">
    <citation type="submission" date="2024-10" db="EMBL/GenBank/DDBJ databases">
        <title>The Natural Products Discovery Center: Release of the First 8490 Sequenced Strains for Exploring Actinobacteria Biosynthetic Diversity.</title>
        <authorList>
            <person name="Kalkreuter E."/>
            <person name="Kautsar S.A."/>
            <person name="Yang D."/>
            <person name="Bader C.D."/>
            <person name="Teijaro C.N."/>
            <person name="Fluegel L."/>
            <person name="Davis C.M."/>
            <person name="Simpson J.R."/>
            <person name="Lauterbach L."/>
            <person name="Steele A.D."/>
            <person name="Gui C."/>
            <person name="Meng S."/>
            <person name="Li G."/>
            <person name="Viehrig K."/>
            <person name="Ye F."/>
            <person name="Su P."/>
            <person name="Kiefer A.F."/>
            <person name="Nichols A."/>
            <person name="Cepeda A.J."/>
            <person name="Yan W."/>
            <person name="Fan B."/>
            <person name="Jiang Y."/>
            <person name="Adhikari A."/>
            <person name="Zheng C.-J."/>
            <person name="Schuster L."/>
            <person name="Cowan T.M."/>
            <person name="Smanski M.J."/>
            <person name="Chevrette M.G."/>
            <person name="De Carvalho L.P.S."/>
            <person name="Shen B."/>
        </authorList>
    </citation>
    <scope>NUCLEOTIDE SEQUENCE [LARGE SCALE GENOMIC DNA]</scope>
    <source>
        <strain evidence="2 3">NPDC050545</strain>
    </source>
</reference>
<organism evidence="2 3">
    <name type="scientific">Nonomuraea typhae</name>
    <dbReference type="NCBI Taxonomy" id="2603600"/>
    <lineage>
        <taxon>Bacteria</taxon>
        <taxon>Bacillati</taxon>
        <taxon>Actinomycetota</taxon>
        <taxon>Actinomycetes</taxon>
        <taxon>Streptosporangiales</taxon>
        <taxon>Streptosporangiaceae</taxon>
        <taxon>Nonomuraea</taxon>
    </lineage>
</organism>
<protein>
    <recommendedName>
        <fullName evidence="4">DUF3558 domain-containing protein</fullName>
    </recommendedName>
</protein>
<evidence type="ECO:0000313" key="3">
    <source>
        <dbReference type="Proteomes" id="UP001612741"/>
    </source>
</evidence>
<proteinExistence type="predicted"/>
<name>A0ABW7ZB13_9ACTN</name>
<gene>
    <name evidence="2" type="ORF">ACIBG2_41625</name>
</gene>
<dbReference type="EMBL" id="JBITGY010000013">
    <property type="protein sequence ID" value="MFI6503944.1"/>
    <property type="molecule type" value="Genomic_DNA"/>
</dbReference>
<accession>A0ABW7ZB13</accession>
<dbReference type="PROSITE" id="PS51257">
    <property type="entry name" value="PROKAR_LIPOPROTEIN"/>
    <property type="match status" value="1"/>
</dbReference>
<keyword evidence="3" id="KW-1185">Reference proteome</keyword>
<sequence length="158" mass="16034">MRILTGLSGSLLVLALTLTGCASKDACTLLAAGDLEAAFGRPFGDGKPTHQEDTGADQCAWTSTDAAPGVTFSITVLSQDRLAGAFKTSGMTLAELFEQSKLAYPNAEAVDLGDAAYAAVGEVQVLDGGAWYSLSVHGAGDGAVGGLKELAERVAGRP</sequence>
<feature type="signal peptide" evidence="1">
    <location>
        <begin position="1"/>
        <end position="22"/>
    </location>
</feature>
<feature type="chain" id="PRO_5047031790" description="DUF3558 domain-containing protein" evidence="1">
    <location>
        <begin position="23"/>
        <end position="158"/>
    </location>
</feature>
<evidence type="ECO:0000313" key="2">
    <source>
        <dbReference type="EMBL" id="MFI6503944.1"/>
    </source>
</evidence>
<dbReference type="RefSeq" id="WP_397089707.1">
    <property type="nucleotide sequence ID" value="NZ_JBITGY010000013.1"/>
</dbReference>
<keyword evidence="1" id="KW-0732">Signal</keyword>